<name>U7QDX6_9CYAN</name>
<reference evidence="1 2" key="1">
    <citation type="journal article" date="2013" name="Front. Microbiol.">
        <title>Comparative genomic analyses of the cyanobacterium, Lyngbya aestuarii BL J, a powerful hydrogen producer.</title>
        <authorList>
            <person name="Kothari A."/>
            <person name="Vaughn M."/>
            <person name="Garcia-Pichel F."/>
        </authorList>
    </citation>
    <scope>NUCLEOTIDE SEQUENCE [LARGE SCALE GENOMIC DNA]</scope>
    <source>
        <strain evidence="1 2">BL J</strain>
    </source>
</reference>
<protein>
    <submittedName>
        <fullName evidence="1">Uncharacterized protein</fullName>
    </submittedName>
</protein>
<comment type="caution">
    <text evidence="1">The sequence shown here is derived from an EMBL/GenBank/DDBJ whole genome shotgun (WGS) entry which is preliminary data.</text>
</comment>
<dbReference type="AlphaFoldDB" id="U7QDX6"/>
<organism evidence="1 2">
    <name type="scientific">Lyngbya aestuarii BL J</name>
    <dbReference type="NCBI Taxonomy" id="1348334"/>
    <lineage>
        <taxon>Bacteria</taxon>
        <taxon>Bacillati</taxon>
        <taxon>Cyanobacteriota</taxon>
        <taxon>Cyanophyceae</taxon>
        <taxon>Oscillatoriophycideae</taxon>
        <taxon>Oscillatoriales</taxon>
        <taxon>Microcoleaceae</taxon>
        <taxon>Lyngbya</taxon>
    </lineage>
</organism>
<accession>U7QDX6</accession>
<evidence type="ECO:0000313" key="2">
    <source>
        <dbReference type="Proteomes" id="UP000017127"/>
    </source>
</evidence>
<proteinExistence type="predicted"/>
<keyword evidence="2" id="KW-1185">Reference proteome</keyword>
<dbReference type="Proteomes" id="UP000017127">
    <property type="component" value="Unassembled WGS sequence"/>
</dbReference>
<evidence type="ECO:0000313" key="1">
    <source>
        <dbReference type="EMBL" id="ERT05235.1"/>
    </source>
</evidence>
<dbReference type="EMBL" id="AUZM01000063">
    <property type="protein sequence ID" value="ERT05235.1"/>
    <property type="molecule type" value="Genomic_DNA"/>
</dbReference>
<gene>
    <name evidence="1" type="ORF">M595_4811</name>
</gene>
<sequence length="37" mass="4437">MRFRCSTELSIMNYQLQIDDLKVWGKSNELSVINYQL</sequence>